<feature type="compositionally biased region" description="Polar residues" evidence="1">
    <location>
        <begin position="39"/>
        <end position="62"/>
    </location>
</feature>
<protein>
    <submittedName>
        <fullName evidence="2">Uncharacterized protein</fullName>
    </submittedName>
</protein>
<evidence type="ECO:0000256" key="1">
    <source>
        <dbReference type="SAM" id="MobiDB-lite"/>
    </source>
</evidence>
<evidence type="ECO:0000313" key="3">
    <source>
        <dbReference type="Proteomes" id="UP000735302"/>
    </source>
</evidence>
<evidence type="ECO:0000313" key="2">
    <source>
        <dbReference type="EMBL" id="GFN75196.1"/>
    </source>
</evidence>
<name>A0AAV3XXK4_9GAST</name>
<dbReference type="EMBL" id="BLXT01000255">
    <property type="protein sequence ID" value="GFN75196.1"/>
    <property type="molecule type" value="Genomic_DNA"/>
</dbReference>
<reference evidence="2 3" key="1">
    <citation type="journal article" date="2021" name="Elife">
        <title>Chloroplast acquisition without the gene transfer in kleptoplastic sea slugs, Plakobranchus ocellatus.</title>
        <authorList>
            <person name="Maeda T."/>
            <person name="Takahashi S."/>
            <person name="Yoshida T."/>
            <person name="Shimamura S."/>
            <person name="Takaki Y."/>
            <person name="Nagai Y."/>
            <person name="Toyoda A."/>
            <person name="Suzuki Y."/>
            <person name="Arimoto A."/>
            <person name="Ishii H."/>
            <person name="Satoh N."/>
            <person name="Nishiyama T."/>
            <person name="Hasebe M."/>
            <person name="Maruyama T."/>
            <person name="Minagawa J."/>
            <person name="Obokata J."/>
            <person name="Shigenobu S."/>
        </authorList>
    </citation>
    <scope>NUCLEOTIDE SEQUENCE [LARGE SCALE GENOMIC DNA]</scope>
</reference>
<feature type="region of interest" description="Disordered" evidence="1">
    <location>
        <begin position="25"/>
        <end position="62"/>
    </location>
</feature>
<gene>
    <name evidence="2" type="ORF">PoB_000170200</name>
</gene>
<comment type="caution">
    <text evidence="2">The sequence shown here is derived from an EMBL/GenBank/DDBJ whole genome shotgun (WGS) entry which is preliminary data.</text>
</comment>
<feature type="compositionally biased region" description="Polar residues" evidence="1">
    <location>
        <begin position="134"/>
        <end position="143"/>
    </location>
</feature>
<sequence>MKKKKKKKKKSFSFSVSPVHIMGSQLFRPSCSRPGPQWQDLNSRQKSPCKSQGATATPSATRKSTHFPYLDLFLVWDGHVKDPRLLQGTVQEKGDWTDTRRYGKTISKQTGLELRDIILEKGRKPGKMGKLVSDLQSNAKGQG</sequence>
<proteinExistence type="predicted"/>
<dbReference type="AlphaFoldDB" id="A0AAV3XXK4"/>
<accession>A0AAV3XXK4</accession>
<feature type="region of interest" description="Disordered" evidence="1">
    <location>
        <begin position="123"/>
        <end position="143"/>
    </location>
</feature>
<organism evidence="2 3">
    <name type="scientific">Plakobranchus ocellatus</name>
    <dbReference type="NCBI Taxonomy" id="259542"/>
    <lineage>
        <taxon>Eukaryota</taxon>
        <taxon>Metazoa</taxon>
        <taxon>Spiralia</taxon>
        <taxon>Lophotrochozoa</taxon>
        <taxon>Mollusca</taxon>
        <taxon>Gastropoda</taxon>
        <taxon>Heterobranchia</taxon>
        <taxon>Euthyneura</taxon>
        <taxon>Panpulmonata</taxon>
        <taxon>Sacoglossa</taxon>
        <taxon>Placobranchoidea</taxon>
        <taxon>Plakobranchidae</taxon>
        <taxon>Plakobranchus</taxon>
    </lineage>
</organism>
<dbReference type="Proteomes" id="UP000735302">
    <property type="component" value="Unassembled WGS sequence"/>
</dbReference>
<keyword evidence="3" id="KW-1185">Reference proteome</keyword>